<dbReference type="RefSeq" id="WP_197676289.1">
    <property type="nucleotide sequence ID" value="NZ_LT629710.1"/>
</dbReference>
<evidence type="ECO:0000313" key="3">
    <source>
        <dbReference type="EMBL" id="SDP40350.1"/>
    </source>
</evidence>
<evidence type="ECO:0000256" key="2">
    <source>
        <dbReference type="SAM" id="Phobius"/>
    </source>
</evidence>
<keyword evidence="4" id="KW-1185">Reference proteome</keyword>
<name>A0A1H0SF65_9ACTN</name>
<keyword evidence="2" id="KW-0812">Transmembrane</keyword>
<evidence type="ECO:0000313" key="4">
    <source>
        <dbReference type="Proteomes" id="UP000198741"/>
    </source>
</evidence>
<sequence length="534" mass="55473">MSENYGPQNPYGQTPGGQPGWQPQGPPGGRQPGWQPQGPPSGGQPTYGTPSTGAQPQYGQPPAQPQYGQPPAQPQYGQPQYGQPGYGPGQPQYGQPASDVNQPSYGQQFGPGGPGLPTPSAPVKKSHTALIVTVVAVVVALLAGGGIYWFGIRDTKSAGGQASPQEAANAMLVSLSQKDPIGVADQLDPAEASLFSDLNGEFLTELKRLQILQPSASATSLTGSKITVSGLTYGATDQISDHEQVVTLTGGTVTVTSDPSQLPVTDKIKNAAGTALAKSAQTKTYNIADEVKKLGHPIRIATVNRNGKWYPSLFYTAADYWAQSAKVGNPTSADYIAPAGGSSPEDAMNQLLSAATSGDYTKLIALLPPQEMGVMHDYGKLIVGKIPASNGSAMGSVKFSNATWNVTDVAGGKKVSLKTLTVTAGSQTVTVKVDGSTLTVSVAGQPDVVLSKDTIGDFITSKIMGGSSSNSVPPQVLKIAAQEFQQLLGLGVVMTQDGNSWYVSPVRSYAEIFVSLLKGLEPADVDYLLTLAKK</sequence>
<feature type="transmembrane region" description="Helical" evidence="2">
    <location>
        <begin position="129"/>
        <end position="151"/>
    </location>
</feature>
<evidence type="ECO:0000256" key="1">
    <source>
        <dbReference type="SAM" id="MobiDB-lite"/>
    </source>
</evidence>
<gene>
    <name evidence="3" type="ORF">SAMN04515671_4071</name>
</gene>
<evidence type="ECO:0008006" key="5">
    <source>
        <dbReference type="Google" id="ProtNLM"/>
    </source>
</evidence>
<feature type="compositionally biased region" description="Low complexity" evidence="1">
    <location>
        <begin position="1"/>
        <end position="13"/>
    </location>
</feature>
<keyword evidence="2" id="KW-0472">Membrane</keyword>
<organism evidence="3 4">
    <name type="scientific">Nakamurella panacisegetis</name>
    <dbReference type="NCBI Taxonomy" id="1090615"/>
    <lineage>
        <taxon>Bacteria</taxon>
        <taxon>Bacillati</taxon>
        <taxon>Actinomycetota</taxon>
        <taxon>Actinomycetes</taxon>
        <taxon>Nakamurellales</taxon>
        <taxon>Nakamurellaceae</taxon>
        <taxon>Nakamurella</taxon>
    </lineage>
</organism>
<dbReference type="AlphaFoldDB" id="A0A1H0SF65"/>
<keyword evidence="2" id="KW-1133">Transmembrane helix</keyword>
<proteinExistence type="predicted"/>
<reference evidence="3 4" key="1">
    <citation type="submission" date="2016-10" db="EMBL/GenBank/DDBJ databases">
        <authorList>
            <person name="de Groot N.N."/>
        </authorList>
    </citation>
    <scope>NUCLEOTIDE SEQUENCE [LARGE SCALE GENOMIC DNA]</scope>
    <source>
        <strain evidence="4">P4-7,KCTC 19426,CECT 7604</strain>
    </source>
</reference>
<dbReference type="STRING" id="1090615.SAMN04515671_4071"/>
<feature type="compositionally biased region" description="Low complexity" evidence="1">
    <location>
        <begin position="43"/>
        <end position="108"/>
    </location>
</feature>
<dbReference type="Proteomes" id="UP000198741">
    <property type="component" value="Chromosome I"/>
</dbReference>
<protein>
    <recommendedName>
        <fullName evidence="5">Flagellar basal body-associated protein FliL</fullName>
    </recommendedName>
</protein>
<feature type="region of interest" description="Disordered" evidence="1">
    <location>
        <begin position="1"/>
        <end position="123"/>
    </location>
</feature>
<accession>A0A1H0SF65</accession>
<dbReference type="EMBL" id="LT629710">
    <property type="protein sequence ID" value="SDP40350.1"/>
    <property type="molecule type" value="Genomic_DNA"/>
</dbReference>